<dbReference type="RefSeq" id="WP_100257676.1">
    <property type="nucleotide sequence ID" value="NZ_CP011797.1"/>
</dbReference>
<dbReference type="InterPro" id="IPR009770">
    <property type="entry name" value="HGLS"/>
</dbReference>
<dbReference type="SMART" id="SM01150">
    <property type="entry name" value="DUF1338"/>
    <property type="match status" value="1"/>
</dbReference>
<evidence type="ECO:0000256" key="3">
    <source>
        <dbReference type="ARBA" id="ARBA00023002"/>
    </source>
</evidence>
<dbReference type="KEGG" id="rfo:REIFOR_02287"/>
<proteinExistence type="inferred from homology"/>
<organism evidence="8 9">
    <name type="scientific">Reinekea forsetii</name>
    <dbReference type="NCBI Taxonomy" id="1336806"/>
    <lineage>
        <taxon>Bacteria</taxon>
        <taxon>Pseudomonadati</taxon>
        <taxon>Pseudomonadota</taxon>
        <taxon>Gammaproteobacteria</taxon>
        <taxon>Oceanospirillales</taxon>
        <taxon>Saccharospirillaceae</taxon>
        <taxon>Reinekea</taxon>
    </lineage>
</organism>
<evidence type="ECO:0000313" key="8">
    <source>
        <dbReference type="EMBL" id="ATX77418.1"/>
    </source>
</evidence>
<keyword evidence="3" id="KW-0560">Oxidoreductase</keyword>
<sequence length="267" mass="29757">MNTSEFYQQIWQDYIKMTPQAEAIEGALRMRGETVLNDHIAFRTFNQGPARLATLEPLILALGYKRFEPYYFAGKKLDAMGYTPPSSDLPRIFISELRVEELSAESQAVLQRLIGQMPVDTAADASVFWRGRAWLAPTFADYKMLAAESEYAAWLSIIGLRVNHFTISINALAQMSEVADLNEFVEALGFNINASGGRVKGSPAVLLEQSSTLASTQEFEFADGDRHEVSTCYYEFAKRYCDDAGQLYQGFVAASADKIFESTDSQG</sequence>
<dbReference type="EC" id="1.13.11.93" evidence="6"/>
<dbReference type="PANTHER" id="PTHR31136">
    <property type="entry name" value="DUF1338 DOMAIN-CONTAINING PROTEIN"/>
    <property type="match status" value="1"/>
</dbReference>
<evidence type="ECO:0000256" key="7">
    <source>
        <dbReference type="ARBA" id="ARBA00035045"/>
    </source>
</evidence>
<evidence type="ECO:0000256" key="5">
    <source>
        <dbReference type="ARBA" id="ARBA00035013"/>
    </source>
</evidence>
<evidence type="ECO:0000313" key="9">
    <source>
        <dbReference type="Proteomes" id="UP000229757"/>
    </source>
</evidence>
<comment type="cofactor">
    <cofactor evidence="1">
        <name>Fe(2+)</name>
        <dbReference type="ChEBI" id="CHEBI:29033"/>
    </cofactor>
</comment>
<evidence type="ECO:0000256" key="6">
    <source>
        <dbReference type="ARBA" id="ARBA00035023"/>
    </source>
</evidence>
<keyword evidence="9" id="KW-1185">Reference proteome</keyword>
<accession>A0A2K8KRR5</accession>
<reference evidence="8 9" key="1">
    <citation type="journal article" date="2017" name="Environ. Microbiol.">
        <title>Genomic and physiological analyses of 'Reinekea forsetii' reveal a versatile opportunistic lifestyle during spring algae blooms.</title>
        <authorList>
            <person name="Avci B."/>
            <person name="Hahnke R.L."/>
            <person name="Chafee M."/>
            <person name="Fischer T."/>
            <person name="Gruber-Vodicka H."/>
            <person name="Tegetmeyer H.E."/>
            <person name="Harder J."/>
            <person name="Fuchs B.M."/>
            <person name="Amann R.I."/>
            <person name="Teeling H."/>
        </authorList>
    </citation>
    <scope>NUCLEOTIDE SEQUENCE [LARGE SCALE GENOMIC DNA]</scope>
    <source>
        <strain evidence="8 9">Hel1_31_D35</strain>
    </source>
</reference>
<gene>
    <name evidence="8" type="ORF">REIFOR_02287</name>
</gene>
<dbReference type="Pfam" id="PF07063">
    <property type="entry name" value="HGLS"/>
    <property type="match status" value="1"/>
</dbReference>
<dbReference type="Proteomes" id="UP000229757">
    <property type="component" value="Chromosome"/>
</dbReference>
<evidence type="ECO:0000256" key="1">
    <source>
        <dbReference type="ARBA" id="ARBA00001954"/>
    </source>
</evidence>
<dbReference type="GO" id="GO:0051213">
    <property type="term" value="F:dioxygenase activity"/>
    <property type="evidence" value="ECO:0007669"/>
    <property type="project" value="UniProtKB-KW"/>
</dbReference>
<protein>
    <recommendedName>
        <fullName evidence="6">2-oxoadipate dioxygenase/decarboxylase</fullName>
        <ecNumber evidence="6">1.13.11.93</ecNumber>
    </recommendedName>
    <alternativeName>
        <fullName evidence="7">2-hydroxyglutarate synthase</fullName>
    </alternativeName>
</protein>
<name>A0A2K8KRR5_9GAMM</name>
<evidence type="ECO:0000256" key="4">
    <source>
        <dbReference type="ARBA" id="ARBA00023004"/>
    </source>
</evidence>
<dbReference type="OrthoDB" id="506370at2"/>
<dbReference type="AlphaFoldDB" id="A0A2K8KRR5"/>
<dbReference type="Gene3D" id="3.10.180.50">
    <property type="match status" value="1"/>
</dbReference>
<keyword evidence="2" id="KW-0223">Dioxygenase</keyword>
<dbReference type="CDD" id="cd16350">
    <property type="entry name" value="VOC_like"/>
    <property type="match status" value="1"/>
</dbReference>
<keyword evidence="4" id="KW-0408">Iron</keyword>
<comment type="similarity">
    <text evidence="5">Belongs to the 2-oxoadipate dioxygenase/decarboxylase family.</text>
</comment>
<dbReference type="EMBL" id="CP011797">
    <property type="protein sequence ID" value="ATX77418.1"/>
    <property type="molecule type" value="Genomic_DNA"/>
</dbReference>
<dbReference type="PANTHER" id="PTHR31136:SF5">
    <property type="entry name" value="2-OXOADIPATE DIOXYGENASE_DECARBOXYLASE, CHLOROPLASTIC"/>
    <property type="match status" value="1"/>
</dbReference>
<evidence type="ECO:0000256" key="2">
    <source>
        <dbReference type="ARBA" id="ARBA00022964"/>
    </source>
</evidence>